<protein>
    <submittedName>
        <fullName evidence="6">Lactaldehyde dehydrogenase / glycolaldehyde dehydrogenase</fullName>
    </submittedName>
</protein>
<reference evidence="7" key="1">
    <citation type="submission" date="2016-11" db="EMBL/GenBank/DDBJ databases">
        <authorList>
            <person name="Varghese N."/>
            <person name="Submissions S."/>
        </authorList>
    </citation>
    <scope>NUCLEOTIDE SEQUENCE [LARGE SCALE GENOMIC DNA]</scope>
    <source>
        <strain evidence="7">DSM 45627</strain>
    </source>
</reference>
<dbReference type="InterPro" id="IPR016162">
    <property type="entry name" value="Ald_DH_N"/>
</dbReference>
<keyword evidence="2 4" id="KW-0560">Oxidoreductase</keyword>
<feature type="domain" description="Aldehyde dehydrogenase" evidence="5">
    <location>
        <begin position="29"/>
        <end position="486"/>
    </location>
</feature>
<sequence>MSETAATTRDYTQLVARTVSRDGAFEAGEGAELKVVNGADEAVVASVPSATPAQVDAVLLAAKAAQRTWWRSGPTARATLMRQMATVLRDNTDALADALTAESGKTRTITAIEVELSAQYLERNAEWGLRIEGEILPSDTPTEQIHIQREPMGVVAAITAWNWPLALLCRKLGPALITGNAVVVKPSEVTPLATIMALQLWYENLDVPAGLLGLVTGDGSVGQALVRNPVTSLVTFTGHRDTGKRIMADASANLTRVALELGGKAPALVLADADLQLAVDGLIAARFSFAGETCGAAERILVERPVYDQFTRLFTEKAAALRVGDPRGDVDFGPLVNRAQLEKVSAAVSAAVAEGATVVTGGSTPTGADYEKGFWFAPTVLTDVSPDMQVAREETFGPVIPIMPVDSLDEALRIANDTRYGLASYVYTSSYASAMTAARELDFGEMFINRGPGEAMHAHHAGWKESGLGGEDGKHGLLHYTQLKVVYHNW</sequence>
<dbReference type="RefSeq" id="WP_084181246.1">
    <property type="nucleotide sequence ID" value="NZ_FQVU01000004.1"/>
</dbReference>
<dbReference type="PROSITE" id="PS00687">
    <property type="entry name" value="ALDEHYDE_DEHYDR_GLU"/>
    <property type="match status" value="1"/>
</dbReference>
<dbReference type="PROSITE" id="PS00070">
    <property type="entry name" value="ALDEHYDE_DEHYDR_CYS"/>
    <property type="match status" value="1"/>
</dbReference>
<dbReference type="Gene3D" id="3.40.309.10">
    <property type="entry name" value="Aldehyde Dehydrogenase, Chain A, domain 2"/>
    <property type="match status" value="1"/>
</dbReference>
<evidence type="ECO:0000256" key="2">
    <source>
        <dbReference type="ARBA" id="ARBA00023002"/>
    </source>
</evidence>
<dbReference type="AlphaFoldDB" id="A0A1M5PYL8"/>
<dbReference type="InterPro" id="IPR016160">
    <property type="entry name" value="Ald_DH_CS_CYS"/>
</dbReference>
<keyword evidence="7" id="KW-1185">Reference proteome</keyword>
<dbReference type="OrthoDB" id="3802174at2"/>
<dbReference type="FunFam" id="3.40.605.10:FF:000007">
    <property type="entry name" value="NAD/NADP-dependent betaine aldehyde dehydrogenase"/>
    <property type="match status" value="1"/>
</dbReference>
<dbReference type="SUPFAM" id="SSF53720">
    <property type="entry name" value="ALDH-like"/>
    <property type="match status" value="1"/>
</dbReference>
<evidence type="ECO:0000256" key="1">
    <source>
        <dbReference type="ARBA" id="ARBA00009986"/>
    </source>
</evidence>
<evidence type="ECO:0000259" key="5">
    <source>
        <dbReference type="Pfam" id="PF00171"/>
    </source>
</evidence>
<evidence type="ECO:0000313" key="7">
    <source>
        <dbReference type="Proteomes" id="UP000186132"/>
    </source>
</evidence>
<dbReference type="InterPro" id="IPR016163">
    <property type="entry name" value="Ald_DH_C"/>
</dbReference>
<dbReference type="InterPro" id="IPR015590">
    <property type="entry name" value="Aldehyde_DH_dom"/>
</dbReference>
<dbReference type="STRING" id="1206085.SAMN05443575_3245"/>
<accession>A0A1M5PYL8</accession>
<dbReference type="InterPro" id="IPR029510">
    <property type="entry name" value="Ald_DH_CS_GLU"/>
</dbReference>
<evidence type="ECO:0000256" key="4">
    <source>
        <dbReference type="RuleBase" id="RU003345"/>
    </source>
</evidence>
<name>A0A1M5PYL8_9ACTN</name>
<dbReference type="FunFam" id="3.40.309.10:FF:000009">
    <property type="entry name" value="Aldehyde dehydrogenase A"/>
    <property type="match status" value="1"/>
</dbReference>
<organism evidence="6 7">
    <name type="scientific">Jatrophihabitans endophyticus</name>
    <dbReference type="NCBI Taxonomy" id="1206085"/>
    <lineage>
        <taxon>Bacteria</taxon>
        <taxon>Bacillati</taxon>
        <taxon>Actinomycetota</taxon>
        <taxon>Actinomycetes</taxon>
        <taxon>Jatrophihabitantales</taxon>
        <taxon>Jatrophihabitantaceae</taxon>
        <taxon>Jatrophihabitans</taxon>
    </lineage>
</organism>
<gene>
    <name evidence="6" type="ORF">SAMN05443575_3245</name>
</gene>
<comment type="similarity">
    <text evidence="1 4">Belongs to the aldehyde dehydrogenase family.</text>
</comment>
<dbReference type="EMBL" id="FQVU01000004">
    <property type="protein sequence ID" value="SHH07107.1"/>
    <property type="molecule type" value="Genomic_DNA"/>
</dbReference>
<dbReference type="Proteomes" id="UP000186132">
    <property type="component" value="Unassembled WGS sequence"/>
</dbReference>
<evidence type="ECO:0000313" key="6">
    <source>
        <dbReference type="EMBL" id="SHH07107.1"/>
    </source>
</evidence>
<dbReference type="Gene3D" id="3.40.605.10">
    <property type="entry name" value="Aldehyde Dehydrogenase, Chain A, domain 1"/>
    <property type="match status" value="1"/>
</dbReference>
<dbReference type="PANTHER" id="PTHR11699">
    <property type="entry name" value="ALDEHYDE DEHYDROGENASE-RELATED"/>
    <property type="match status" value="1"/>
</dbReference>
<dbReference type="Pfam" id="PF00171">
    <property type="entry name" value="Aldedh"/>
    <property type="match status" value="1"/>
</dbReference>
<proteinExistence type="inferred from homology"/>
<dbReference type="InterPro" id="IPR016161">
    <property type="entry name" value="Ald_DH/histidinol_DH"/>
</dbReference>
<evidence type="ECO:0000256" key="3">
    <source>
        <dbReference type="PROSITE-ProRule" id="PRU10007"/>
    </source>
</evidence>
<feature type="active site" evidence="3">
    <location>
        <position position="260"/>
    </location>
</feature>
<dbReference type="GO" id="GO:0016620">
    <property type="term" value="F:oxidoreductase activity, acting on the aldehyde or oxo group of donors, NAD or NADP as acceptor"/>
    <property type="evidence" value="ECO:0007669"/>
    <property type="project" value="InterPro"/>
</dbReference>